<dbReference type="EMBL" id="GBRD01004662">
    <property type="protein sequence ID" value="JAG61159.1"/>
    <property type="molecule type" value="Transcribed_RNA"/>
</dbReference>
<dbReference type="InterPro" id="IPR037386">
    <property type="entry name" value="CCDC40"/>
</dbReference>
<dbReference type="PANTHER" id="PTHR16275">
    <property type="entry name" value="COILED-COIL DOMAIN-CONTAINING PROTEIN 40"/>
    <property type="match status" value="1"/>
</dbReference>
<feature type="coiled-coil region" evidence="1">
    <location>
        <begin position="545"/>
        <end position="614"/>
    </location>
</feature>
<dbReference type="GO" id="GO:0035082">
    <property type="term" value="P:axoneme assembly"/>
    <property type="evidence" value="ECO:0007669"/>
    <property type="project" value="InterPro"/>
</dbReference>
<keyword evidence="1" id="KW-0175">Coiled coil</keyword>
<dbReference type="GO" id="GO:0005737">
    <property type="term" value="C:cytoplasm"/>
    <property type="evidence" value="ECO:0007669"/>
    <property type="project" value="TreeGrafter"/>
</dbReference>
<feature type="coiled-coil region" evidence="1">
    <location>
        <begin position="101"/>
        <end position="142"/>
    </location>
</feature>
<organism evidence="3">
    <name type="scientific">Lygus hesperus</name>
    <name type="common">Western plant bug</name>
    <dbReference type="NCBI Taxonomy" id="30085"/>
    <lineage>
        <taxon>Eukaryota</taxon>
        <taxon>Metazoa</taxon>
        <taxon>Ecdysozoa</taxon>
        <taxon>Arthropoda</taxon>
        <taxon>Hexapoda</taxon>
        <taxon>Insecta</taxon>
        <taxon>Pterygota</taxon>
        <taxon>Neoptera</taxon>
        <taxon>Paraneoptera</taxon>
        <taxon>Hemiptera</taxon>
        <taxon>Heteroptera</taxon>
        <taxon>Panheteroptera</taxon>
        <taxon>Cimicomorpha</taxon>
        <taxon>Miridae</taxon>
        <taxon>Mirini</taxon>
        <taxon>Lygus</taxon>
    </lineage>
</organism>
<sequence>MKSNVQRLTAKICAMKQAVWRNFSKKVEEDSLGLEAENKLLQSSIIKMYGAIKDCDGRKLVAQQTMELRLSNYNMIMKNKAFWAHRLKSEYFKMERLDVEKNELLASLDHQRHQLQRLEQVIQQLEREVEKKHITLNLGEEERNKLDREEACLLKFKHNLDLEVDGKVAEMEKLKNTLNGMLIEKQVTEKGIGHLQREIRKLGEINRNTEEKIVDCELALAKALLDVERARSSLLATRGELEKTQRTARELDQEVKEATSLQRRYKGKLSLLCAKHTTLERRLAAKNRADPKNAIGENESSTSWAETKMKRMQDALKLVTELTKKLSDGWFNLQNVIMKRKDDRARQIHQLNIRRKHCHTMESCKIRIERNIGNVQHTITKTKKEISKEQRLFERWQGEKAKASDRLVRLTANNTELEVKFVDDVSEAEKEARHVEGEIDRLRTEIVSLGKETTRLQSELLEAEKRKDLAEIAKAKIDRFQSPGGEIGQLKQEIHRMEVRYSHLKKAQEKLMVDLEMCITRRDRLLDNAEAREVRSQATGKQWSRMQVQRKMNDLKNKIQTLKRKNQMMNREQLDLSYQLAETREEYNNIKSGIDTLRVNLEELERQMEEGQLHKHACLESTLYRQKKAKYLEDYKFGRYRCVNRTPGALAAEEEKQNHLMNTLRTVLDNLLNDFPQLNLQIAQIMNTLEPVFPDQRESENGEPQEMSPTSAPSQTTDEQTEWLVMAPVHSVEQVNKALVKGPQRVPHNLNFPLKECDWASLNIGD</sequence>
<accession>A0A0A9W3M7</accession>
<dbReference type="PANTHER" id="PTHR16275:SF8">
    <property type="entry name" value="COILED-COIL DOMAIN-CONTAINING PROTEIN 40"/>
    <property type="match status" value="1"/>
</dbReference>
<feature type="coiled-coil region" evidence="1">
    <location>
        <begin position="192"/>
        <end position="261"/>
    </location>
</feature>
<evidence type="ECO:0000313" key="3">
    <source>
        <dbReference type="EMBL" id="JAF99469.1"/>
    </source>
</evidence>
<evidence type="ECO:0000256" key="2">
    <source>
        <dbReference type="SAM" id="MobiDB-lite"/>
    </source>
</evidence>
<feature type="coiled-coil region" evidence="1">
    <location>
        <begin position="400"/>
        <end position="459"/>
    </location>
</feature>
<feature type="region of interest" description="Disordered" evidence="2">
    <location>
        <begin position="694"/>
        <end position="719"/>
    </location>
</feature>
<reference evidence="4" key="3">
    <citation type="submission" date="2014-09" db="EMBL/GenBank/DDBJ databases">
        <authorList>
            <person name="Magalhaes I.L.F."/>
            <person name="Oliveira U."/>
            <person name="Santos F.R."/>
            <person name="Vidigal T.H.D.A."/>
            <person name="Brescovit A.D."/>
            <person name="Santos A.J."/>
        </authorList>
    </citation>
    <scope>NUCLEOTIDE SEQUENCE</scope>
</reference>
<feature type="compositionally biased region" description="Polar residues" evidence="2">
    <location>
        <begin position="707"/>
        <end position="718"/>
    </location>
</feature>
<reference evidence="3" key="1">
    <citation type="journal article" date="2014" name="PLoS ONE">
        <title>Transcriptome-Based Identification of ABC Transporters in the Western Tarnished Plant Bug Lygus hesperus.</title>
        <authorList>
            <person name="Hull J.J."/>
            <person name="Chaney K."/>
            <person name="Geib S.M."/>
            <person name="Fabrick J.A."/>
            <person name="Brent C.S."/>
            <person name="Walsh D."/>
            <person name="Lavine L.C."/>
        </authorList>
    </citation>
    <scope>NUCLEOTIDE SEQUENCE</scope>
</reference>
<name>A0A0A9W3M7_LYGHE</name>
<gene>
    <name evidence="3" type="primary">CCDC40_0</name>
    <name evidence="3" type="ORF">CM83_29682</name>
</gene>
<evidence type="ECO:0000313" key="4">
    <source>
        <dbReference type="EMBL" id="JAG61159.1"/>
    </source>
</evidence>
<proteinExistence type="predicted"/>
<protein>
    <submittedName>
        <fullName evidence="3">Coiled-coil domain-containing protein 40</fullName>
    </submittedName>
</protein>
<dbReference type="AlphaFoldDB" id="A0A0A9W3M7"/>
<evidence type="ECO:0000256" key="1">
    <source>
        <dbReference type="SAM" id="Coils"/>
    </source>
</evidence>
<reference evidence="3" key="2">
    <citation type="submission" date="2014-07" db="EMBL/GenBank/DDBJ databases">
        <authorList>
            <person name="Hull J."/>
        </authorList>
    </citation>
    <scope>NUCLEOTIDE SEQUENCE</scope>
</reference>
<dbReference type="EMBL" id="GBHO01044134">
    <property type="protein sequence ID" value="JAF99469.1"/>
    <property type="molecule type" value="Transcribed_RNA"/>
</dbReference>